<gene>
    <name evidence="2" type="ORF">Natoc_0469</name>
</gene>
<keyword evidence="1" id="KW-0812">Transmembrane</keyword>
<evidence type="ECO:0000313" key="2">
    <source>
        <dbReference type="EMBL" id="AGB36332.1"/>
    </source>
</evidence>
<dbReference type="HOGENOM" id="CLU_2243933_0_0_2"/>
<dbReference type="EMBL" id="CP003929">
    <property type="protein sequence ID" value="AGB36332.1"/>
    <property type="molecule type" value="Genomic_DNA"/>
</dbReference>
<accession>L0JTN2</accession>
<feature type="transmembrane region" description="Helical" evidence="1">
    <location>
        <begin position="80"/>
        <end position="103"/>
    </location>
</feature>
<dbReference type="Proteomes" id="UP000010878">
    <property type="component" value="Chromosome"/>
</dbReference>
<feature type="transmembrane region" description="Helical" evidence="1">
    <location>
        <begin position="27"/>
        <end position="60"/>
    </location>
</feature>
<keyword evidence="1" id="KW-1133">Transmembrane helix</keyword>
<dbReference type="GeneID" id="14405497"/>
<evidence type="ECO:0000256" key="1">
    <source>
        <dbReference type="SAM" id="Phobius"/>
    </source>
</evidence>
<keyword evidence="3" id="KW-1185">Reference proteome</keyword>
<dbReference type="PROSITE" id="PS51257">
    <property type="entry name" value="PROKAR_LIPOPROTEIN"/>
    <property type="match status" value="1"/>
</dbReference>
<dbReference type="KEGG" id="nou:Natoc_0469"/>
<protein>
    <submittedName>
        <fullName evidence="2">Uncharacterized protein</fullName>
    </submittedName>
</protein>
<keyword evidence="1" id="KW-0472">Membrane</keyword>
<reference evidence="2 3" key="1">
    <citation type="submission" date="2012-11" db="EMBL/GenBank/DDBJ databases">
        <title>FINISHED of Natronococcus occultus SP4, DSM 3396.</title>
        <authorList>
            <consortium name="DOE Joint Genome Institute"/>
            <person name="Eisen J."/>
            <person name="Huntemann M."/>
            <person name="Wei C.-L."/>
            <person name="Han J."/>
            <person name="Detter J.C."/>
            <person name="Han C."/>
            <person name="Tapia R."/>
            <person name="Chen A."/>
            <person name="Kyrpides N."/>
            <person name="Mavromatis K."/>
            <person name="Markowitz V."/>
            <person name="Szeto E."/>
            <person name="Ivanova N."/>
            <person name="Mikhailova N."/>
            <person name="Ovchinnikova G."/>
            <person name="Pagani I."/>
            <person name="Pati A."/>
            <person name="Goodwin L."/>
            <person name="Nordberg H.P."/>
            <person name="Cantor M.N."/>
            <person name="Hua S.X."/>
            <person name="Woyke T."/>
            <person name="Eisen J."/>
            <person name="Klenk H.-P."/>
            <person name="Klenk H.-P."/>
        </authorList>
    </citation>
    <scope>NUCLEOTIDE SEQUENCE [LARGE SCALE GENOMIC DNA]</scope>
    <source>
        <strain evidence="2 3">SP4</strain>
    </source>
</reference>
<evidence type="ECO:0000313" key="3">
    <source>
        <dbReference type="Proteomes" id="UP000010878"/>
    </source>
</evidence>
<name>L0JTN2_9EURY</name>
<sequence length="104" mass="10684">MSRTDPFRFAGGERSLRDVDRDRVVGIGLAVIGACQVALAFGVGAPIGTVLAVGGGYLVWIGTNLTRGRDSTASGWRSNVVVPVLVAVAALWAVGRTASLLAFG</sequence>
<organism evidence="2 3">
    <name type="scientific">Natronococcus occultus SP4</name>
    <dbReference type="NCBI Taxonomy" id="694430"/>
    <lineage>
        <taxon>Archaea</taxon>
        <taxon>Methanobacteriati</taxon>
        <taxon>Methanobacteriota</taxon>
        <taxon>Stenosarchaea group</taxon>
        <taxon>Halobacteria</taxon>
        <taxon>Halobacteriales</taxon>
        <taxon>Natrialbaceae</taxon>
        <taxon>Natronococcus</taxon>
    </lineage>
</organism>
<dbReference type="AlphaFoldDB" id="L0JTN2"/>
<dbReference type="RefSeq" id="WP_015319788.1">
    <property type="nucleotide sequence ID" value="NC_019974.1"/>
</dbReference>
<proteinExistence type="predicted"/>